<organism evidence="2 3">
    <name type="scientific">Haloplanus salinus</name>
    <dbReference type="NCBI Taxonomy" id="1126245"/>
    <lineage>
        <taxon>Archaea</taxon>
        <taxon>Methanobacteriati</taxon>
        <taxon>Methanobacteriota</taxon>
        <taxon>Stenosarchaea group</taxon>
        <taxon>Halobacteria</taxon>
        <taxon>Halobacteriales</taxon>
        <taxon>Haloferacaceae</taxon>
        <taxon>Haloplanus</taxon>
    </lineage>
</organism>
<protein>
    <submittedName>
        <fullName evidence="2">Uncharacterized protein</fullName>
    </submittedName>
</protein>
<name>A0A368NA51_9EURY</name>
<feature type="region of interest" description="Disordered" evidence="1">
    <location>
        <begin position="1"/>
        <end position="114"/>
    </location>
</feature>
<accession>A0A368NA51</accession>
<dbReference type="AlphaFoldDB" id="A0A368NA51"/>
<keyword evidence="3" id="KW-1185">Reference proteome</keyword>
<sequence length="114" mass="12203">MTNTAPSANSPNRSTATPERRPTDGWKGPVTRFLPSPDDLQDSGRRASPECDADSSTAHTLVEYERDNGTTDIWVARPGRDDVASPECIRGDGATAESSGRPRYSAGRPTNGDL</sequence>
<feature type="compositionally biased region" description="Polar residues" evidence="1">
    <location>
        <begin position="1"/>
        <end position="17"/>
    </location>
</feature>
<gene>
    <name evidence="2" type="ORF">DU504_03210</name>
</gene>
<evidence type="ECO:0000256" key="1">
    <source>
        <dbReference type="SAM" id="MobiDB-lite"/>
    </source>
</evidence>
<proteinExistence type="predicted"/>
<comment type="caution">
    <text evidence="2">The sequence shown here is derived from an EMBL/GenBank/DDBJ whole genome shotgun (WGS) entry which is preliminary data.</text>
</comment>
<dbReference type="EMBL" id="QPHM01000001">
    <property type="protein sequence ID" value="RCU46404.1"/>
    <property type="molecule type" value="Genomic_DNA"/>
</dbReference>
<evidence type="ECO:0000313" key="2">
    <source>
        <dbReference type="EMBL" id="RCU46404.1"/>
    </source>
</evidence>
<evidence type="ECO:0000313" key="3">
    <source>
        <dbReference type="Proteomes" id="UP000252189"/>
    </source>
</evidence>
<dbReference type="Proteomes" id="UP000252189">
    <property type="component" value="Unassembled WGS sequence"/>
</dbReference>
<reference evidence="2 3" key="1">
    <citation type="submission" date="2018-07" db="EMBL/GenBank/DDBJ databases">
        <title>Genome sequences of Haloplanus salinus JCM 18368T.</title>
        <authorList>
            <person name="Kim Y.B."/>
            <person name="Roh S.W."/>
        </authorList>
    </citation>
    <scope>NUCLEOTIDE SEQUENCE [LARGE SCALE GENOMIC DNA]</scope>
    <source>
        <strain evidence="2 3">JCM 18368</strain>
    </source>
</reference>